<dbReference type="AlphaFoldDB" id="A0A7G7VHZ1"/>
<gene>
    <name evidence="2" type="ORF">H1B31_07510</name>
</gene>
<dbReference type="InterPro" id="IPR018730">
    <property type="entry name" value="DUF2273"/>
</dbReference>
<dbReference type="KEGG" id="stim:H1B31_07510"/>
<evidence type="ECO:0000313" key="3">
    <source>
        <dbReference type="Proteomes" id="UP000515480"/>
    </source>
</evidence>
<dbReference type="Pfam" id="PF10031">
    <property type="entry name" value="DUF2273"/>
    <property type="match status" value="1"/>
</dbReference>
<sequence>MKENILLFLQDQWQSHRGRSAGLLLGALFGISVLIFGFWSTLFVILCAGIGMYIGVRTEREGGWSEMFDTSALNRLFRRMS</sequence>
<keyword evidence="1" id="KW-1133">Transmembrane helix</keyword>
<evidence type="ECO:0000313" key="2">
    <source>
        <dbReference type="EMBL" id="QNH53734.1"/>
    </source>
</evidence>
<dbReference type="EMBL" id="CP060204">
    <property type="protein sequence ID" value="QNH53734.1"/>
    <property type="molecule type" value="Genomic_DNA"/>
</dbReference>
<reference evidence="2 3" key="1">
    <citation type="submission" date="2020-07" db="EMBL/GenBank/DDBJ databases">
        <title>Complete genome and description of Selenomonas timonensis sp. nov., a new bacterium isolated from a gingivitis subject.</title>
        <authorList>
            <person name="Antezack A."/>
        </authorList>
    </citation>
    <scope>NUCLEOTIDE SEQUENCE [LARGE SCALE GENOMIC DNA]</scope>
    <source>
        <strain evidence="2 3">Marseille-Q3039</strain>
    </source>
</reference>
<accession>A0A7G7VHZ1</accession>
<proteinExistence type="predicted"/>
<protein>
    <submittedName>
        <fullName evidence="2">DUF2273 domain-containing protein</fullName>
    </submittedName>
</protein>
<evidence type="ECO:0000256" key="1">
    <source>
        <dbReference type="SAM" id="Phobius"/>
    </source>
</evidence>
<feature type="transmembrane region" description="Helical" evidence="1">
    <location>
        <begin position="21"/>
        <end position="54"/>
    </location>
</feature>
<keyword evidence="1" id="KW-0812">Transmembrane</keyword>
<dbReference type="RefSeq" id="WP_009439692.1">
    <property type="nucleotide sequence ID" value="NZ_CP060204.1"/>
</dbReference>
<keyword evidence="1" id="KW-0472">Membrane</keyword>
<organism evidence="2 3">
    <name type="scientific">Selenomonas timonae</name>
    <dbReference type="NCBI Taxonomy" id="2754044"/>
    <lineage>
        <taxon>Bacteria</taxon>
        <taxon>Bacillati</taxon>
        <taxon>Bacillota</taxon>
        <taxon>Negativicutes</taxon>
        <taxon>Selenomonadales</taxon>
        <taxon>Selenomonadaceae</taxon>
        <taxon>Selenomonas</taxon>
    </lineage>
</organism>
<keyword evidence="3" id="KW-1185">Reference proteome</keyword>
<dbReference type="Proteomes" id="UP000515480">
    <property type="component" value="Chromosome"/>
</dbReference>
<name>A0A7G7VHZ1_9FIRM</name>